<dbReference type="Proteomes" id="UP000003835">
    <property type="component" value="Unassembled WGS sequence"/>
</dbReference>
<gene>
    <name evidence="3" type="ORF">MC7420_1395</name>
</gene>
<evidence type="ECO:0000256" key="1">
    <source>
        <dbReference type="SAM" id="Coils"/>
    </source>
</evidence>
<dbReference type="InterPro" id="IPR023378">
    <property type="entry name" value="YheA/YmcA-like_dom_sf"/>
</dbReference>
<protein>
    <recommendedName>
        <fullName evidence="5">Pilus assembly protein PilO</fullName>
    </recommendedName>
</protein>
<keyword evidence="1" id="KW-0175">Coiled coil</keyword>
<dbReference type="AlphaFoldDB" id="B4VRN8"/>
<organism evidence="3 4">
    <name type="scientific">Coleofasciculus chthonoplastes PCC 7420</name>
    <dbReference type="NCBI Taxonomy" id="118168"/>
    <lineage>
        <taxon>Bacteria</taxon>
        <taxon>Bacillati</taxon>
        <taxon>Cyanobacteriota</taxon>
        <taxon>Cyanophyceae</taxon>
        <taxon>Coleofasciculales</taxon>
        <taxon>Coleofasciculaceae</taxon>
        <taxon>Coleofasciculus</taxon>
    </lineage>
</organism>
<dbReference type="SUPFAM" id="SSF158622">
    <property type="entry name" value="YheA/YmcA-like"/>
    <property type="match status" value="1"/>
</dbReference>
<evidence type="ECO:0000313" key="3">
    <source>
        <dbReference type="EMBL" id="EDX75477.1"/>
    </source>
</evidence>
<evidence type="ECO:0000313" key="4">
    <source>
        <dbReference type="Proteomes" id="UP000003835"/>
    </source>
</evidence>
<sequence>MTYADPDFIPVEEQEEEPSYPVAFGITFTPKVSGIIFAVLGVLGAAYLAMNVVQPVWQEYQGLKTQRQEKEGQLQDRAVIQQQIQQKQQELAQVKQQNQTVTGLFADEQSVNTLLLDVNRFIKEADGTLTSYEPVQVNEEESNIVTDGSLGAAVNGKLKRQSFNLETDGSFNQIQSILRSIERLQTLVVVKELRTDISTPQGLLVDDQGTVTPIVEKDEEIIPGAPPTLTTSYRLDVLMPLSEEQKQEQAAAAAAEGEAQ</sequence>
<keyword evidence="2" id="KW-1133">Transmembrane helix</keyword>
<dbReference type="OrthoDB" id="483469at2"/>
<keyword evidence="2" id="KW-0472">Membrane</keyword>
<evidence type="ECO:0008006" key="5">
    <source>
        <dbReference type="Google" id="ProtNLM"/>
    </source>
</evidence>
<reference evidence="3 4" key="1">
    <citation type="submission" date="2008-07" db="EMBL/GenBank/DDBJ databases">
        <authorList>
            <person name="Tandeau de Marsac N."/>
            <person name="Ferriera S."/>
            <person name="Johnson J."/>
            <person name="Kravitz S."/>
            <person name="Beeson K."/>
            <person name="Sutton G."/>
            <person name="Rogers Y.-H."/>
            <person name="Friedman R."/>
            <person name="Frazier M."/>
            <person name="Venter J.C."/>
        </authorList>
    </citation>
    <scope>NUCLEOTIDE SEQUENCE [LARGE SCALE GENOMIC DNA]</scope>
    <source>
        <strain evidence="3 4">PCC 7420</strain>
    </source>
</reference>
<dbReference type="eggNOG" id="COG3167">
    <property type="taxonomic scope" value="Bacteria"/>
</dbReference>
<evidence type="ECO:0000256" key="2">
    <source>
        <dbReference type="SAM" id="Phobius"/>
    </source>
</evidence>
<dbReference type="HOGENOM" id="CLU_086007_1_0_3"/>
<feature type="transmembrane region" description="Helical" evidence="2">
    <location>
        <begin position="35"/>
        <end position="57"/>
    </location>
</feature>
<proteinExistence type="predicted"/>
<dbReference type="RefSeq" id="WP_006101186.1">
    <property type="nucleotide sequence ID" value="NZ_DS989849.1"/>
</dbReference>
<dbReference type="EMBL" id="DS989849">
    <property type="protein sequence ID" value="EDX75477.1"/>
    <property type="molecule type" value="Genomic_DNA"/>
</dbReference>
<keyword evidence="4" id="KW-1185">Reference proteome</keyword>
<keyword evidence="2" id="KW-0812">Transmembrane</keyword>
<dbReference type="STRING" id="118168.MC7420_1395"/>
<name>B4VRN8_9CYAN</name>
<accession>B4VRN8</accession>
<feature type="coiled-coil region" evidence="1">
    <location>
        <begin position="77"/>
        <end position="104"/>
    </location>
</feature>